<evidence type="ECO:0000256" key="1">
    <source>
        <dbReference type="SAM" id="Phobius"/>
    </source>
</evidence>
<proteinExistence type="predicted"/>
<dbReference type="OrthoDB" id="513552at2"/>
<evidence type="ECO:0008006" key="4">
    <source>
        <dbReference type="Google" id="ProtNLM"/>
    </source>
</evidence>
<accession>A0A0G3FZ24</accession>
<organism evidence="2 3">
    <name type="scientific">Thioalkalivibrio versutus</name>
    <dbReference type="NCBI Taxonomy" id="106634"/>
    <lineage>
        <taxon>Bacteria</taxon>
        <taxon>Pseudomonadati</taxon>
        <taxon>Pseudomonadota</taxon>
        <taxon>Gammaproteobacteria</taxon>
        <taxon>Chromatiales</taxon>
        <taxon>Ectothiorhodospiraceae</taxon>
        <taxon>Thioalkalivibrio</taxon>
    </lineage>
</organism>
<dbReference type="STRING" id="106634.TVD_01725"/>
<dbReference type="InterPro" id="IPR025187">
    <property type="entry name" value="DUF4112"/>
</dbReference>
<keyword evidence="1" id="KW-1133">Transmembrane helix</keyword>
<dbReference type="EMBL" id="CP011367">
    <property type="protein sequence ID" value="AKJ94168.1"/>
    <property type="molecule type" value="Genomic_DNA"/>
</dbReference>
<feature type="transmembrane region" description="Helical" evidence="1">
    <location>
        <begin position="129"/>
        <end position="156"/>
    </location>
</feature>
<sequence length="161" mass="17254">MSTRSGDPRESTAKQQASLRRLAHILDTAIPLPGGYRIGLDGLIGLIPGIGDLIGAVFSSYIIGQAYQLGAPRMVLLRMGGNVAVDTIVGVIPMFGDLFDFAWKSNRRNVALLDQYLANPRKIKRRSTALMIGLTIGLVAVAIAIVYAVIHLLVWVGTSLA</sequence>
<keyword evidence="3" id="KW-1185">Reference proteome</keyword>
<protein>
    <recommendedName>
        <fullName evidence="4">DUF4112 domain-containing protein</fullName>
    </recommendedName>
</protein>
<feature type="transmembrane region" description="Helical" evidence="1">
    <location>
        <begin position="43"/>
        <end position="63"/>
    </location>
</feature>
<evidence type="ECO:0000313" key="2">
    <source>
        <dbReference type="EMBL" id="AKJ94168.1"/>
    </source>
</evidence>
<keyword evidence="1" id="KW-0472">Membrane</keyword>
<dbReference type="PATRIC" id="fig|106634.4.peg.351"/>
<dbReference type="Pfam" id="PF13430">
    <property type="entry name" value="DUF4112"/>
    <property type="match status" value="1"/>
</dbReference>
<name>A0A0G3FZ24_9GAMM</name>
<dbReference type="AlphaFoldDB" id="A0A0G3FZ24"/>
<dbReference type="KEGG" id="tvr:TVD_01725"/>
<dbReference type="Proteomes" id="UP000064201">
    <property type="component" value="Chromosome"/>
</dbReference>
<reference evidence="2 3" key="1">
    <citation type="submission" date="2015-04" db="EMBL/GenBank/DDBJ databases">
        <title>Complete Sequence for the Genome of the Thioalkalivibrio versutus D301.</title>
        <authorList>
            <person name="Mu T."/>
            <person name="Zhou J."/>
            <person name="Xu X."/>
        </authorList>
    </citation>
    <scope>NUCLEOTIDE SEQUENCE [LARGE SCALE GENOMIC DNA]</scope>
    <source>
        <strain evidence="2 3">D301</strain>
    </source>
</reference>
<gene>
    <name evidence="2" type="ORF">TVD_01725</name>
</gene>
<dbReference type="PANTHER" id="PTHR35519:SF2">
    <property type="entry name" value="PH DOMAIN PROTEIN"/>
    <property type="match status" value="1"/>
</dbReference>
<dbReference type="PANTHER" id="PTHR35519">
    <property type="entry name" value="MEMBRANE PROTEINS"/>
    <property type="match status" value="1"/>
</dbReference>
<keyword evidence="1" id="KW-0812">Transmembrane</keyword>
<dbReference type="RefSeq" id="WP_047250656.1">
    <property type="nucleotide sequence ID" value="NZ_CP011367.1"/>
</dbReference>
<evidence type="ECO:0000313" key="3">
    <source>
        <dbReference type="Proteomes" id="UP000064201"/>
    </source>
</evidence>